<evidence type="ECO:0000313" key="1">
    <source>
        <dbReference type="EMBL" id="CAG8555828.1"/>
    </source>
</evidence>
<keyword evidence="2" id="KW-1185">Reference proteome</keyword>
<gene>
    <name evidence="1" type="ORF">PBRASI_LOCUS5331</name>
</gene>
<dbReference type="EMBL" id="CAJVPI010000612">
    <property type="protein sequence ID" value="CAG8555828.1"/>
    <property type="molecule type" value="Genomic_DNA"/>
</dbReference>
<dbReference type="OrthoDB" id="6247875at2759"/>
<protein>
    <submittedName>
        <fullName evidence="1">6404_t:CDS:1</fullName>
    </submittedName>
</protein>
<organism evidence="1 2">
    <name type="scientific">Paraglomus brasilianum</name>
    <dbReference type="NCBI Taxonomy" id="144538"/>
    <lineage>
        <taxon>Eukaryota</taxon>
        <taxon>Fungi</taxon>
        <taxon>Fungi incertae sedis</taxon>
        <taxon>Mucoromycota</taxon>
        <taxon>Glomeromycotina</taxon>
        <taxon>Glomeromycetes</taxon>
        <taxon>Paraglomerales</taxon>
        <taxon>Paraglomeraceae</taxon>
        <taxon>Paraglomus</taxon>
    </lineage>
</organism>
<dbReference type="Proteomes" id="UP000789739">
    <property type="component" value="Unassembled WGS sequence"/>
</dbReference>
<accession>A0A9N9B982</accession>
<name>A0A9N9B982_9GLOM</name>
<dbReference type="AlphaFoldDB" id="A0A9N9B982"/>
<evidence type="ECO:0000313" key="2">
    <source>
        <dbReference type="Proteomes" id="UP000789739"/>
    </source>
</evidence>
<comment type="caution">
    <text evidence="1">The sequence shown here is derived from an EMBL/GenBank/DDBJ whole genome shotgun (WGS) entry which is preliminary data.</text>
</comment>
<sequence>MPTSPKRRRQVRYEVRNKFRIGISNAIAGKQTTLNWNQLSKNLGYIWASLTPEQRHSCGWTYKELLLSIAEDIDNAN</sequence>
<reference evidence="1" key="1">
    <citation type="submission" date="2021-06" db="EMBL/GenBank/DDBJ databases">
        <authorList>
            <person name="Kallberg Y."/>
            <person name="Tangrot J."/>
            <person name="Rosling A."/>
        </authorList>
    </citation>
    <scope>NUCLEOTIDE SEQUENCE</scope>
    <source>
        <strain evidence="1">BR232B</strain>
    </source>
</reference>
<proteinExistence type="predicted"/>